<dbReference type="RefSeq" id="WP_140622294.1">
    <property type="nucleotide sequence ID" value="NZ_VFRQ01000007.1"/>
</dbReference>
<protein>
    <recommendedName>
        <fullName evidence="3">PLD phosphodiesterase domain-containing protein</fullName>
    </recommendedName>
</protein>
<proteinExistence type="predicted"/>
<sequence length="351" mass="40977">MLFDLPDQKAEIWIGSHNLTNRALNGGNMEASTVINCDRDSQLYNQVNDYLYEIKNKYEAYDPSLLEIYQSIQNDKTEANQESELVYTIPFIGNNITELPNQTVMLLGENAADLQSLGLGRVNQDVYIRAVDIKSNEEVDFKATVINSGRIINAEPKSYKMSFSDRLYAIRKGPFFPYQSRRSKELTATDLIKFSYYANIVVEAPLKGHELKPVNSQGNKLWHWEKEEPVRRKTHGSSRNWWELPEETEDEIVVYRAVINSQAKPDNNKQQPEETKYSLKAAFSRPEREEILSFFNKHFELPFFDTEQIGRFPELKLPEKGSYEFDVLLKDFRRERLGRKMRLVKIKRSRI</sequence>
<dbReference type="AlphaFoldDB" id="A0A501W259"/>
<gene>
    <name evidence="1" type="ORF">FJM65_14655</name>
</gene>
<dbReference type="Gene3D" id="3.30.870.10">
    <property type="entry name" value="Endonuclease Chain A"/>
    <property type="match status" value="1"/>
</dbReference>
<organism evidence="1 2">
    <name type="scientific">Pontibacter mangrovi</name>
    <dbReference type="NCBI Taxonomy" id="2589816"/>
    <lineage>
        <taxon>Bacteria</taxon>
        <taxon>Pseudomonadati</taxon>
        <taxon>Bacteroidota</taxon>
        <taxon>Cytophagia</taxon>
        <taxon>Cytophagales</taxon>
        <taxon>Hymenobacteraceae</taxon>
        <taxon>Pontibacter</taxon>
    </lineage>
</organism>
<evidence type="ECO:0000313" key="2">
    <source>
        <dbReference type="Proteomes" id="UP000316727"/>
    </source>
</evidence>
<dbReference type="Proteomes" id="UP000316727">
    <property type="component" value="Unassembled WGS sequence"/>
</dbReference>
<name>A0A501W259_9BACT</name>
<evidence type="ECO:0000313" key="1">
    <source>
        <dbReference type="EMBL" id="TPE43348.1"/>
    </source>
</evidence>
<keyword evidence="2" id="KW-1185">Reference proteome</keyword>
<reference evidence="1 2" key="1">
    <citation type="submission" date="2019-06" db="EMBL/GenBank/DDBJ databases">
        <title>A novel bacterium of genus Pontibacter, isolated from marine sediment.</title>
        <authorList>
            <person name="Huang H."/>
            <person name="Mo K."/>
            <person name="Hu Y."/>
        </authorList>
    </citation>
    <scope>NUCLEOTIDE SEQUENCE [LARGE SCALE GENOMIC DNA]</scope>
    <source>
        <strain evidence="1 2">HB172049</strain>
    </source>
</reference>
<accession>A0A501W259</accession>
<dbReference type="EMBL" id="VFRQ01000007">
    <property type="protein sequence ID" value="TPE43348.1"/>
    <property type="molecule type" value="Genomic_DNA"/>
</dbReference>
<evidence type="ECO:0008006" key="3">
    <source>
        <dbReference type="Google" id="ProtNLM"/>
    </source>
</evidence>
<dbReference type="OrthoDB" id="1227404at2"/>
<comment type="caution">
    <text evidence="1">The sequence shown here is derived from an EMBL/GenBank/DDBJ whole genome shotgun (WGS) entry which is preliminary data.</text>
</comment>